<keyword evidence="4" id="KW-1185">Reference proteome</keyword>
<dbReference type="InterPro" id="IPR001995">
    <property type="entry name" value="Peptidase_A2_cat"/>
</dbReference>
<evidence type="ECO:0000256" key="1">
    <source>
        <dbReference type="ARBA" id="ARBA00022801"/>
    </source>
</evidence>
<dbReference type="InterPro" id="IPR021109">
    <property type="entry name" value="Peptidase_aspartic_dom_sf"/>
</dbReference>
<dbReference type="InterPro" id="IPR043502">
    <property type="entry name" value="DNA/RNA_pol_sf"/>
</dbReference>
<accession>A0ABQ8IRT0</accession>
<proteinExistence type="predicted"/>
<feature type="domain" description="Peptidase A2" evidence="2">
    <location>
        <begin position="204"/>
        <end position="218"/>
    </location>
</feature>
<protein>
    <recommendedName>
        <fullName evidence="2">Peptidase A2 domain-containing protein</fullName>
    </recommendedName>
</protein>
<evidence type="ECO:0000313" key="3">
    <source>
        <dbReference type="EMBL" id="KAH9413031.1"/>
    </source>
</evidence>
<dbReference type="Proteomes" id="UP000887458">
    <property type="component" value="Unassembled WGS sequence"/>
</dbReference>
<sequence>MPFGLVSAPQAFQRLMESLWGHLDYVELKLEWSPREEDAFRKNIEKNSEVKIPDPSLNLLLRAMYQISVMEQLCSSSLIETDNKSLKWLLSKSDCTGRLGRMVIILMEYEIEGIDHIKGNDNVWARWKSLYGLVQDCVSRFQVGTSMSDAEEESVECITCNGNHPTPLHDFNESINVVTMAEVRIAKNGSSVGKFQCRIGASDCEVLIDSGADVSIISGNLVATRNRRTSTPIKLCGFDNAMYRIANQRMG</sequence>
<dbReference type="PROSITE" id="PS50175">
    <property type="entry name" value="ASP_PROT_RETROV"/>
    <property type="match status" value="1"/>
</dbReference>
<keyword evidence="1" id="KW-0378">Hydrolase</keyword>
<evidence type="ECO:0000259" key="2">
    <source>
        <dbReference type="PROSITE" id="PS50175"/>
    </source>
</evidence>
<comment type="caution">
    <text evidence="3">The sequence shown here is derived from an EMBL/GenBank/DDBJ whole genome shotgun (WGS) entry which is preliminary data.</text>
</comment>
<organism evidence="3 4">
    <name type="scientific">Dermatophagoides pteronyssinus</name>
    <name type="common">European house dust mite</name>
    <dbReference type="NCBI Taxonomy" id="6956"/>
    <lineage>
        <taxon>Eukaryota</taxon>
        <taxon>Metazoa</taxon>
        <taxon>Ecdysozoa</taxon>
        <taxon>Arthropoda</taxon>
        <taxon>Chelicerata</taxon>
        <taxon>Arachnida</taxon>
        <taxon>Acari</taxon>
        <taxon>Acariformes</taxon>
        <taxon>Sarcoptiformes</taxon>
        <taxon>Astigmata</taxon>
        <taxon>Psoroptidia</taxon>
        <taxon>Analgoidea</taxon>
        <taxon>Pyroglyphidae</taxon>
        <taxon>Dermatophagoidinae</taxon>
        <taxon>Dermatophagoides</taxon>
    </lineage>
</organism>
<name>A0ABQ8IRT0_DERPT</name>
<evidence type="ECO:0000313" key="4">
    <source>
        <dbReference type="Proteomes" id="UP000887458"/>
    </source>
</evidence>
<reference evidence="3 4" key="2">
    <citation type="journal article" date="2022" name="Mol. Biol. Evol.">
        <title>Comparative Genomics Reveals Insights into the Divergent Evolution of Astigmatic Mites and Household Pest Adaptations.</title>
        <authorList>
            <person name="Xiong Q."/>
            <person name="Wan A.T."/>
            <person name="Liu X."/>
            <person name="Fung C.S."/>
            <person name="Xiao X."/>
            <person name="Malainual N."/>
            <person name="Hou J."/>
            <person name="Wang L."/>
            <person name="Wang M."/>
            <person name="Yang K.Y."/>
            <person name="Cui Y."/>
            <person name="Leung E.L."/>
            <person name="Nong W."/>
            <person name="Shin S.K."/>
            <person name="Au S.W."/>
            <person name="Jeong K.Y."/>
            <person name="Chew F.T."/>
            <person name="Hui J.H."/>
            <person name="Leung T.F."/>
            <person name="Tungtrongchitr A."/>
            <person name="Zhong N."/>
            <person name="Liu Z."/>
            <person name="Tsui S.K."/>
        </authorList>
    </citation>
    <scope>NUCLEOTIDE SEQUENCE [LARGE SCALE GENOMIC DNA]</scope>
    <source>
        <strain evidence="3">Derp</strain>
    </source>
</reference>
<reference evidence="3 4" key="1">
    <citation type="journal article" date="2018" name="J. Allergy Clin. Immunol.">
        <title>High-quality assembly of Dermatophagoides pteronyssinus genome and transcriptome reveals a wide range of novel allergens.</title>
        <authorList>
            <person name="Liu X.Y."/>
            <person name="Yang K.Y."/>
            <person name="Wang M.Q."/>
            <person name="Kwok J.S."/>
            <person name="Zeng X."/>
            <person name="Yang Z."/>
            <person name="Xiao X.J."/>
            <person name="Lau C.P."/>
            <person name="Li Y."/>
            <person name="Huang Z.M."/>
            <person name="Ba J.G."/>
            <person name="Yim A.K."/>
            <person name="Ouyang C.Y."/>
            <person name="Ngai S.M."/>
            <person name="Chan T.F."/>
            <person name="Leung E.L."/>
            <person name="Liu L."/>
            <person name="Liu Z.G."/>
            <person name="Tsui S.K."/>
        </authorList>
    </citation>
    <scope>NUCLEOTIDE SEQUENCE [LARGE SCALE GENOMIC DNA]</scope>
    <source>
        <strain evidence="3">Derp</strain>
    </source>
</reference>
<dbReference type="EMBL" id="NJHN03000123">
    <property type="protein sequence ID" value="KAH9413031.1"/>
    <property type="molecule type" value="Genomic_DNA"/>
</dbReference>
<dbReference type="SUPFAM" id="SSF56672">
    <property type="entry name" value="DNA/RNA polymerases"/>
    <property type="match status" value="1"/>
</dbReference>
<dbReference type="PROSITE" id="PS00141">
    <property type="entry name" value="ASP_PROTEASE"/>
    <property type="match status" value="1"/>
</dbReference>
<gene>
    <name evidence="3" type="ORF">DERP_006716</name>
</gene>
<dbReference type="SUPFAM" id="SSF50630">
    <property type="entry name" value="Acid proteases"/>
    <property type="match status" value="1"/>
</dbReference>
<dbReference type="InterPro" id="IPR001969">
    <property type="entry name" value="Aspartic_peptidase_AS"/>
</dbReference>